<proteinExistence type="predicted"/>
<accession>A0A6V8L817</accession>
<dbReference type="AlphaFoldDB" id="A0A6V8L817"/>
<evidence type="ECO:0000313" key="2">
    <source>
        <dbReference type="EMBL" id="GFJ93403.1"/>
    </source>
</evidence>
<name>A0A6V8L817_9ACTN</name>
<feature type="region of interest" description="Disordered" evidence="1">
    <location>
        <begin position="58"/>
        <end position="84"/>
    </location>
</feature>
<comment type="caution">
    <text evidence="2">The sequence shown here is derived from an EMBL/GenBank/DDBJ whole genome shotgun (WGS) entry which is preliminary data.</text>
</comment>
<reference evidence="2 3" key="2">
    <citation type="submission" date="2020-03" db="EMBL/GenBank/DDBJ databases">
        <authorList>
            <person name="Ichikawa N."/>
            <person name="Kimura A."/>
            <person name="Kitahashi Y."/>
            <person name="Uohara A."/>
        </authorList>
    </citation>
    <scope>NUCLEOTIDE SEQUENCE [LARGE SCALE GENOMIC DNA]</scope>
    <source>
        <strain evidence="2 3">NBRC 108638</strain>
    </source>
</reference>
<keyword evidence="3" id="KW-1185">Reference proteome</keyword>
<evidence type="ECO:0000256" key="1">
    <source>
        <dbReference type="SAM" id="MobiDB-lite"/>
    </source>
</evidence>
<feature type="region of interest" description="Disordered" evidence="1">
    <location>
        <begin position="101"/>
        <end position="122"/>
    </location>
</feature>
<evidence type="ECO:0000313" key="3">
    <source>
        <dbReference type="Proteomes" id="UP000482960"/>
    </source>
</evidence>
<gene>
    <name evidence="2" type="ORF">Prum_070450</name>
</gene>
<reference evidence="2 3" key="1">
    <citation type="submission" date="2020-03" db="EMBL/GenBank/DDBJ databases">
        <title>Whole genome shotgun sequence of Phytohabitans rumicis NBRC 108638.</title>
        <authorList>
            <person name="Komaki H."/>
            <person name="Tamura T."/>
        </authorList>
    </citation>
    <scope>NUCLEOTIDE SEQUENCE [LARGE SCALE GENOMIC DNA]</scope>
    <source>
        <strain evidence="2 3">NBRC 108638</strain>
    </source>
</reference>
<dbReference type="Proteomes" id="UP000482960">
    <property type="component" value="Unassembled WGS sequence"/>
</dbReference>
<dbReference type="EMBL" id="BLPG01000001">
    <property type="protein sequence ID" value="GFJ93403.1"/>
    <property type="molecule type" value="Genomic_DNA"/>
</dbReference>
<organism evidence="2 3">
    <name type="scientific">Phytohabitans rumicis</name>
    <dbReference type="NCBI Taxonomy" id="1076125"/>
    <lineage>
        <taxon>Bacteria</taxon>
        <taxon>Bacillati</taxon>
        <taxon>Actinomycetota</taxon>
        <taxon>Actinomycetes</taxon>
        <taxon>Micromonosporales</taxon>
        <taxon>Micromonosporaceae</taxon>
    </lineage>
</organism>
<protein>
    <submittedName>
        <fullName evidence="2">Uncharacterized protein</fullName>
    </submittedName>
</protein>
<sequence length="122" mass="13286">MVECPWICWEARQATYLVREGSLVELGEHHRRGLQFVALSEELGSCDCDDGVPVSERLPNGLDQPGGEATALRKVGRSPPATARPMVTDAMYHRAHGTWPGADRNSCMHESGALSERGGGVW</sequence>